<keyword evidence="1" id="KW-0812">Transmembrane</keyword>
<accession>A0A7X0LMQ5</accession>
<feature type="transmembrane region" description="Helical" evidence="1">
    <location>
        <begin position="110"/>
        <end position="131"/>
    </location>
</feature>
<proteinExistence type="predicted"/>
<name>A0A7X0LMQ5_9BACT</name>
<keyword evidence="1" id="KW-0472">Membrane</keyword>
<feature type="transmembrane region" description="Helical" evidence="1">
    <location>
        <begin position="65"/>
        <end position="90"/>
    </location>
</feature>
<gene>
    <name evidence="2" type="ORF">HNQ40_003074</name>
</gene>
<sequence length="227" mass="24549">MTESIPSGGPGETNEPASVGLDCDVCGYDLTGSRISGDCPECGAEINQGLAPIGVRTSVIVLIRLLIVFACLMQLVGLVSSVAQLVAASLGMTVNIWDSAQFRSVIGSRIIPKVFFLLMWVVIWFLVPWIARKIVPEDGVLGRTVRLSPISLLSAGIILIGVTYTVSGLSQLIRLPFTSFWQEMSWDRFAEQGLSQLVTYGFTLAIGLIMVFSKSFRSWLGTGLSRS</sequence>
<evidence type="ECO:0000313" key="3">
    <source>
        <dbReference type="Proteomes" id="UP000541810"/>
    </source>
</evidence>
<feature type="transmembrane region" description="Helical" evidence="1">
    <location>
        <begin position="193"/>
        <end position="212"/>
    </location>
</feature>
<organism evidence="2 3">
    <name type="scientific">Algisphaera agarilytica</name>
    <dbReference type="NCBI Taxonomy" id="1385975"/>
    <lineage>
        <taxon>Bacteria</taxon>
        <taxon>Pseudomonadati</taxon>
        <taxon>Planctomycetota</taxon>
        <taxon>Phycisphaerae</taxon>
        <taxon>Phycisphaerales</taxon>
        <taxon>Phycisphaeraceae</taxon>
        <taxon>Algisphaera</taxon>
    </lineage>
</organism>
<evidence type="ECO:0000313" key="2">
    <source>
        <dbReference type="EMBL" id="MBB6431268.1"/>
    </source>
</evidence>
<comment type="caution">
    <text evidence="2">The sequence shown here is derived from an EMBL/GenBank/DDBJ whole genome shotgun (WGS) entry which is preliminary data.</text>
</comment>
<protein>
    <submittedName>
        <fullName evidence="2">Uncharacterized protein</fullName>
    </submittedName>
</protein>
<dbReference type="RefSeq" id="WP_184678749.1">
    <property type="nucleotide sequence ID" value="NZ_JACHGY010000001.1"/>
</dbReference>
<dbReference type="Proteomes" id="UP000541810">
    <property type="component" value="Unassembled WGS sequence"/>
</dbReference>
<dbReference type="AlphaFoldDB" id="A0A7X0LMQ5"/>
<dbReference type="EMBL" id="JACHGY010000001">
    <property type="protein sequence ID" value="MBB6431268.1"/>
    <property type="molecule type" value="Genomic_DNA"/>
</dbReference>
<reference evidence="2 3" key="1">
    <citation type="submission" date="2020-08" db="EMBL/GenBank/DDBJ databases">
        <title>Genomic Encyclopedia of Type Strains, Phase IV (KMG-IV): sequencing the most valuable type-strain genomes for metagenomic binning, comparative biology and taxonomic classification.</title>
        <authorList>
            <person name="Goeker M."/>
        </authorList>
    </citation>
    <scope>NUCLEOTIDE SEQUENCE [LARGE SCALE GENOMIC DNA]</scope>
    <source>
        <strain evidence="2 3">DSM 103725</strain>
    </source>
</reference>
<keyword evidence="3" id="KW-1185">Reference proteome</keyword>
<evidence type="ECO:0000256" key="1">
    <source>
        <dbReference type="SAM" id="Phobius"/>
    </source>
</evidence>
<keyword evidence="1" id="KW-1133">Transmembrane helix</keyword>
<feature type="transmembrane region" description="Helical" evidence="1">
    <location>
        <begin position="152"/>
        <end position="173"/>
    </location>
</feature>